<dbReference type="Pfam" id="PF01478">
    <property type="entry name" value="Peptidase_A24"/>
    <property type="match status" value="1"/>
</dbReference>
<protein>
    <submittedName>
        <fullName evidence="5">Pilus assembly protein CpaA</fullName>
    </submittedName>
</protein>
<dbReference type="EMBL" id="BJON01000037">
    <property type="protein sequence ID" value="GED72917.1"/>
    <property type="molecule type" value="Genomic_DNA"/>
</dbReference>
<dbReference type="InterPro" id="IPR050882">
    <property type="entry name" value="Prepilin_peptidase/N-MTase"/>
</dbReference>
<reference evidence="4 7" key="3">
    <citation type="submission" date="2019-06" db="EMBL/GenBank/DDBJ databases">
        <title>Whole genome shotgun sequence of Brevibacillus reuszeri NBRC 15719.</title>
        <authorList>
            <person name="Hosoyama A."/>
            <person name="Uohara A."/>
            <person name="Ohji S."/>
            <person name="Ichikawa N."/>
        </authorList>
    </citation>
    <scope>NUCLEOTIDE SEQUENCE [LARGE SCALE GENOMIC DNA]</scope>
    <source>
        <strain evidence="4 7">NBRC 15719</strain>
    </source>
</reference>
<dbReference type="Proteomes" id="UP000036834">
    <property type="component" value="Unassembled WGS sequence"/>
</dbReference>
<evidence type="ECO:0000313" key="4">
    <source>
        <dbReference type="EMBL" id="GED72917.1"/>
    </source>
</evidence>
<comment type="caution">
    <text evidence="5">The sequence shown here is derived from an EMBL/GenBank/DDBJ whole genome shotgun (WGS) entry which is preliminary data.</text>
</comment>
<sequence length="164" mass="18519">MMSVVVFTVLAVAAWFDLRRRKVPNAITFPVLAAGLFFQWYSGSMTVALAGVAGAFLLTLGPVVLKGMGMGDQKLLMAVGAWSSWNEVYPLFFNSIWLCLLFLLLYPRSWTRLRDNLRVISIGWSAHRQLWLPGLDRTALSFPYAVFLLGAFLFQHFSSYVWTS</sequence>
<evidence type="ECO:0000256" key="2">
    <source>
        <dbReference type="SAM" id="Phobius"/>
    </source>
</evidence>
<feature type="transmembrane region" description="Helical" evidence="2">
    <location>
        <begin position="23"/>
        <end position="41"/>
    </location>
</feature>
<dbReference type="PATRIC" id="fig|54915.3.peg.225"/>
<feature type="transmembrane region" description="Helical" evidence="2">
    <location>
        <begin position="48"/>
        <end position="68"/>
    </location>
</feature>
<keyword evidence="7" id="KW-1185">Reference proteome</keyword>
<proteinExistence type="inferred from homology"/>
<dbReference type="OrthoDB" id="5508079at2"/>
<dbReference type="AlphaFoldDB" id="A0A0K9YTU8"/>
<evidence type="ECO:0000256" key="1">
    <source>
        <dbReference type="ARBA" id="ARBA00005801"/>
    </source>
</evidence>
<dbReference type="PANTHER" id="PTHR30487:SF0">
    <property type="entry name" value="PREPILIN LEADER PEPTIDASE_N-METHYLTRANSFERASE-RELATED"/>
    <property type="match status" value="1"/>
</dbReference>
<dbReference type="GO" id="GO:0005886">
    <property type="term" value="C:plasma membrane"/>
    <property type="evidence" value="ECO:0007669"/>
    <property type="project" value="TreeGrafter"/>
</dbReference>
<comment type="similarity">
    <text evidence="1">Belongs to the peptidase A24 family.</text>
</comment>
<dbReference type="GO" id="GO:0004190">
    <property type="term" value="F:aspartic-type endopeptidase activity"/>
    <property type="evidence" value="ECO:0007669"/>
    <property type="project" value="InterPro"/>
</dbReference>
<gene>
    <name evidence="5" type="ORF">ADS79_14290</name>
    <name evidence="4" type="ORF">BRE01_66190</name>
</gene>
<dbReference type="STRING" id="54915.ADS79_14290"/>
<evidence type="ECO:0000259" key="3">
    <source>
        <dbReference type="Pfam" id="PF01478"/>
    </source>
</evidence>
<dbReference type="Proteomes" id="UP000319578">
    <property type="component" value="Unassembled WGS sequence"/>
</dbReference>
<dbReference type="EMBL" id="LGIQ01000008">
    <property type="protein sequence ID" value="KNB72128.1"/>
    <property type="molecule type" value="Genomic_DNA"/>
</dbReference>
<evidence type="ECO:0000313" key="7">
    <source>
        <dbReference type="Proteomes" id="UP000319578"/>
    </source>
</evidence>
<organism evidence="5 6">
    <name type="scientific">Brevibacillus reuszeri</name>
    <dbReference type="NCBI Taxonomy" id="54915"/>
    <lineage>
        <taxon>Bacteria</taxon>
        <taxon>Bacillati</taxon>
        <taxon>Bacillota</taxon>
        <taxon>Bacilli</taxon>
        <taxon>Bacillales</taxon>
        <taxon>Paenibacillaceae</taxon>
        <taxon>Brevibacillus</taxon>
    </lineage>
</organism>
<dbReference type="RefSeq" id="WP_049739103.1">
    <property type="nucleotide sequence ID" value="NZ_BJON01000037.1"/>
</dbReference>
<keyword evidence="2" id="KW-0812">Transmembrane</keyword>
<dbReference type="InterPro" id="IPR000045">
    <property type="entry name" value="Prepilin_IV_endopep_pep"/>
</dbReference>
<dbReference type="GO" id="GO:0006465">
    <property type="term" value="P:signal peptide processing"/>
    <property type="evidence" value="ECO:0007669"/>
    <property type="project" value="TreeGrafter"/>
</dbReference>
<keyword evidence="2" id="KW-0472">Membrane</keyword>
<evidence type="ECO:0000313" key="6">
    <source>
        <dbReference type="Proteomes" id="UP000036834"/>
    </source>
</evidence>
<feature type="transmembrane region" description="Helical" evidence="2">
    <location>
        <begin position="88"/>
        <end position="106"/>
    </location>
</feature>
<evidence type="ECO:0000313" key="5">
    <source>
        <dbReference type="EMBL" id="KNB72128.1"/>
    </source>
</evidence>
<reference evidence="5" key="2">
    <citation type="submission" date="2015-07" db="EMBL/GenBank/DDBJ databases">
        <title>MeaNS - Measles Nucleotide Surveillance Program.</title>
        <authorList>
            <person name="Tran T."/>
            <person name="Druce J."/>
        </authorList>
    </citation>
    <scope>NUCLEOTIDE SEQUENCE</scope>
    <source>
        <strain evidence="5">DSM 9887</strain>
    </source>
</reference>
<feature type="domain" description="Prepilin type IV endopeptidase peptidase" evidence="3">
    <location>
        <begin position="5"/>
        <end position="103"/>
    </location>
</feature>
<feature type="transmembrane region" description="Helical" evidence="2">
    <location>
        <begin position="142"/>
        <end position="162"/>
    </location>
</feature>
<keyword evidence="2" id="KW-1133">Transmembrane helix</keyword>
<dbReference type="PANTHER" id="PTHR30487">
    <property type="entry name" value="TYPE 4 PREPILIN-LIKE PROTEINS LEADER PEPTIDE-PROCESSING ENZYME"/>
    <property type="match status" value="1"/>
</dbReference>
<dbReference type="Gene3D" id="1.20.120.1220">
    <property type="match status" value="1"/>
</dbReference>
<accession>A0A0K9YTU8</accession>
<name>A0A0K9YTU8_9BACL</name>
<reference evidence="6" key="1">
    <citation type="submission" date="2015-07" db="EMBL/GenBank/DDBJ databases">
        <title>Genome sequencing project for genomic taxonomy and phylogenomics of Bacillus-like bacteria.</title>
        <authorList>
            <person name="Liu B."/>
            <person name="Wang J."/>
            <person name="Zhu Y."/>
            <person name="Liu G."/>
            <person name="Chen Q."/>
            <person name="Chen Z."/>
            <person name="Lan J."/>
            <person name="Che J."/>
            <person name="Ge C."/>
            <person name="Shi H."/>
            <person name="Pan Z."/>
            <person name="Liu X."/>
        </authorList>
    </citation>
    <scope>NUCLEOTIDE SEQUENCE [LARGE SCALE GENOMIC DNA]</scope>
    <source>
        <strain evidence="6">DSM 9887</strain>
    </source>
</reference>